<proteinExistence type="predicted"/>
<sequence length="80" mass="8898">MFGVVRVTTVKLGLFESYLLCFILTTCFQNLVVAVVFHALLAVMRSCVPLVCNPCLSIVCLLLLPCHILLTTDNQSIWLL</sequence>
<dbReference type="EMBL" id="GBRH01261651">
    <property type="protein sequence ID" value="JAD36244.1"/>
    <property type="molecule type" value="Transcribed_RNA"/>
</dbReference>
<organism evidence="1">
    <name type="scientific">Arundo donax</name>
    <name type="common">Giant reed</name>
    <name type="synonym">Donax arundinaceus</name>
    <dbReference type="NCBI Taxonomy" id="35708"/>
    <lineage>
        <taxon>Eukaryota</taxon>
        <taxon>Viridiplantae</taxon>
        <taxon>Streptophyta</taxon>
        <taxon>Embryophyta</taxon>
        <taxon>Tracheophyta</taxon>
        <taxon>Spermatophyta</taxon>
        <taxon>Magnoliopsida</taxon>
        <taxon>Liliopsida</taxon>
        <taxon>Poales</taxon>
        <taxon>Poaceae</taxon>
        <taxon>PACMAD clade</taxon>
        <taxon>Arundinoideae</taxon>
        <taxon>Arundineae</taxon>
        <taxon>Arundo</taxon>
    </lineage>
</organism>
<name>A0A0A9TDF8_ARUDO</name>
<reference evidence="1" key="1">
    <citation type="submission" date="2014-09" db="EMBL/GenBank/DDBJ databases">
        <authorList>
            <person name="Magalhaes I.L.F."/>
            <person name="Oliveira U."/>
            <person name="Santos F.R."/>
            <person name="Vidigal T.H.D.A."/>
            <person name="Brescovit A.D."/>
            <person name="Santos A.J."/>
        </authorList>
    </citation>
    <scope>NUCLEOTIDE SEQUENCE</scope>
    <source>
        <tissue evidence="1">Shoot tissue taken approximately 20 cm above the soil surface</tissue>
    </source>
</reference>
<accession>A0A0A9TDF8</accession>
<protein>
    <submittedName>
        <fullName evidence="1">Uncharacterized protein</fullName>
    </submittedName>
</protein>
<dbReference type="AlphaFoldDB" id="A0A0A9TDF8"/>
<evidence type="ECO:0000313" key="1">
    <source>
        <dbReference type="EMBL" id="JAD36244.1"/>
    </source>
</evidence>
<reference evidence="1" key="2">
    <citation type="journal article" date="2015" name="Data Brief">
        <title>Shoot transcriptome of the giant reed, Arundo donax.</title>
        <authorList>
            <person name="Barrero R.A."/>
            <person name="Guerrero F.D."/>
            <person name="Moolhuijzen P."/>
            <person name="Goolsby J.A."/>
            <person name="Tidwell J."/>
            <person name="Bellgard S.E."/>
            <person name="Bellgard M.I."/>
        </authorList>
    </citation>
    <scope>NUCLEOTIDE SEQUENCE</scope>
    <source>
        <tissue evidence="1">Shoot tissue taken approximately 20 cm above the soil surface</tissue>
    </source>
</reference>